<evidence type="ECO:0000313" key="3">
    <source>
        <dbReference type="Proteomes" id="UP000285317"/>
    </source>
</evidence>
<dbReference type="AlphaFoldDB" id="A0A3Q9V0K9"/>
<organism evidence="2 3">
    <name type="scientific">Rathayibacter festucae DSM 15932</name>
    <dbReference type="NCBI Taxonomy" id="1328866"/>
    <lineage>
        <taxon>Bacteria</taxon>
        <taxon>Bacillati</taxon>
        <taxon>Actinomycetota</taxon>
        <taxon>Actinomycetes</taxon>
        <taxon>Micrococcales</taxon>
        <taxon>Microbacteriaceae</taxon>
        <taxon>Rathayibacter</taxon>
    </lineage>
</organism>
<sequence length="179" mass="19805">MALTQLNKQIEALRARAAEMSSGLRDTQNAIDQDPTLSDQGKEEQKQDYVNQTKGALADLRSQENALVKAKTQELERALDATVGDGGADIIAFRDAQDRADRLEEEDDAKRLLSQAIRVGDKSLAFAVFRAGLDKAWPGVRDIFLAEYPQAAETVADLKQLQQYSANGLERTLSYAWFS</sequence>
<accession>A0A3Q9V0K9</accession>
<feature type="compositionally biased region" description="Polar residues" evidence="1">
    <location>
        <begin position="24"/>
        <end position="39"/>
    </location>
</feature>
<feature type="region of interest" description="Disordered" evidence="1">
    <location>
        <begin position="21"/>
        <end position="48"/>
    </location>
</feature>
<dbReference type="EMBL" id="CP028137">
    <property type="protein sequence ID" value="AZZ52619.1"/>
    <property type="molecule type" value="Genomic_DNA"/>
</dbReference>
<reference evidence="2 3" key="1">
    <citation type="submission" date="2018-03" db="EMBL/GenBank/DDBJ databases">
        <title>Bacteriophage NCPPB3778 and a type I-E CRISPR drive the evolution of the US Biological Select Agent, Rathayibacter toxicus.</title>
        <authorList>
            <person name="Davis E.W.II."/>
            <person name="Tabima J.F."/>
            <person name="Weisberg A.J."/>
            <person name="Dantas Lopes L."/>
            <person name="Wiseman M.S."/>
            <person name="Wiseman M.S."/>
            <person name="Pupko T."/>
            <person name="Belcher M.S."/>
            <person name="Sechler A.J."/>
            <person name="Tancos M.A."/>
            <person name="Schroeder B.K."/>
            <person name="Murray T.D."/>
            <person name="Luster D.G."/>
            <person name="Schneider W.L."/>
            <person name="Rogers E."/>
            <person name="Andreote F.D."/>
            <person name="Grunwald N.J."/>
            <person name="Putnam M.L."/>
            <person name="Chang J.H."/>
        </authorList>
    </citation>
    <scope>NUCLEOTIDE SEQUENCE [LARGE SCALE GENOMIC DNA]</scope>
    <source>
        <strain evidence="2 3">DSM 15932</strain>
    </source>
</reference>
<dbReference type="Proteomes" id="UP000285317">
    <property type="component" value="Chromosome"/>
</dbReference>
<evidence type="ECO:0000256" key="1">
    <source>
        <dbReference type="SAM" id="MobiDB-lite"/>
    </source>
</evidence>
<protein>
    <submittedName>
        <fullName evidence="2">Uncharacterized protein</fullName>
    </submittedName>
</protein>
<proteinExistence type="predicted"/>
<evidence type="ECO:0000313" key="2">
    <source>
        <dbReference type="EMBL" id="AZZ52619.1"/>
    </source>
</evidence>
<dbReference type="KEGG" id="rfs:C1I64_11590"/>
<dbReference type="RefSeq" id="WP_127887304.1">
    <property type="nucleotide sequence ID" value="NZ_CP028137.1"/>
</dbReference>
<name>A0A3Q9V0K9_9MICO</name>
<gene>
    <name evidence="2" type="ORF">C1I64_11590</name>
</gene>